<gene>
    <name evidence="2" type="ORF">GCM10007390_09640</name>
</gene>
<accession>A0A8J3G7P1</accession>
<organism evidence="2 3">
    <name type="scientific">Persicitalea jodogahamensis</name>
    <dbReference type="NCBI Taxonomy" id="402147"/>
    <lineage>
        <taxon>Bacteria</taxon>
        <taxon>Pseudomonadati</taxon>
        <taxon>Bacteroidota</taxon>
        <taxon>Cytophagia</taxon>
        <taxon>Cytophagales</taxon>
        <taxon>Spirosomataceae</taxon>
        <taxon>Persicitalea</taxon>
    </lineage>
</organism>
<feature type="transmembrane region" description="Helical" evidence="1">
    <location>
        <begin position="25"/>
        <end position="43"/>
    </location>
</feature>
<name>A0A8J3G7P1_9BACT</name>
<evidence type="ECO:0000256" key="1">
    <source>
        <dbReference type="SAM" id="Phobius"/>
    </source>
</evidence>
<comment type="caution">
    <text evidence="2">The sequence shown here is derived from an EMBL/GenBank/DDBJ whole genome shotgun (WGS) entry which is preliminary data.</text>
</comment>
<keyword evidence="1" id="KW-0472">Membrane</keyword>
<reference evidence="2 3" key="1">
    <citation type="journal article" date="2014" name="Int. J. Syst. Evol. Microbiol.">
        <title>Complete genome sequence of Corynebacterium casei LMG S-19264T (=DSM 44701T), isolated from a smear-ripened cheese.</title>
        <authorList>
            <consortium name="US DOE Joint Genome Institute (JGI-PGF)"/>
            <person name="Walter F."/>
            <person name="Albersmeier A."/>
            <person name="Kalinowski J."/>
            <person name="Ruckert C."/>
        </authorList>
    </citation>
    <scope>NUCLEOTIDE SEQUENCE [LARGE SCALE GENOMIC DNA]</scope>
    <source>
        <strain evidence="2 3">KCTC 12866</strain>
    </source>
</reference>
<keyword evidence="1" id="KW-1133">Transmembrane helix</keyword>
<evidence type="ECO:0000313" key="2">
    <source>
        <dbReference type="EMBL" id="GHB58226.1"/>
    </source>
</evidence>
<protein>
    <submittedName>
        <fullName evidence="2">Uncharacterized protein</fullName>
    </submittedName>
</protein>
<dbReference type="EMBL" id="BMXF01000001">
    <property type="protein sequence ID" value="GHB58226.1"/>
    <property type="molecule type" value="Genomic_DNA"/>
</dbReference>
<proteinExistence type="predicted"/>
<sequence length="71" mass="8451">MWVTIFHRKGGDLVRLYFFNQTPHFMKLLLLSLSAFISVIGLFNSNQFDHLDITGDRFDISWDDITDDLWR</sequence>
<keyword evidence="1" id="KW-0812">Transmembrane</keyword>
<dbReference type="AlphaFoldDB" id="A0A8J3G7P1"/>
<dbReference type="Proteomes" id="UP000598271">
    <property type="component" value="Unassembled WGS sequence"/>
</dbReference>
<evidence type="ECO:0000313" key="3">
    <source>
        <dbReference type="Proteomes" id="UP000598271"/>
    </source>
</evidence>
<keyword evidence="3" id="KW-1185">Reference proteome</keyword>